<dbReference type="PANTHER" id="PTHR46939:SF1">
    <property type="entry name" value="ZINC FINGER CCHC DOMAIN-CONTAINING PROTEIN 2"/>
    <property type="match status" value="1"/>
</dbReference>
<feature type="domain" description="SMAUG/ZCCHC2-like PHAT" evidence="3">
    <location>
        <begin position="95"/>
        <end position="208"/>
    </location>
</feature>
<dbReference type="Proteomes" id="UP001162483">
    <property type="component" value="Unassembled WGS sequence"/>
</dbReference>
<comment type="caution">
    <text evidence="4">The sequence shown here is derived from an EMBL/GenBank/DDBJ whole genome shotgun (WGS) entry which is preliminary data.</text>
</comment>
<dbReference type="PANTHER" id="PTHR46939">
    <property type="entry name" value="ZINC FINGER CCHC DOMAIN-CONTAINING PROTEIN 2"/>
    <property type="match status" value="1"/>
</dbReference>
<reference evidence="4" key="1">
    <citation type="submission" date="2023-05" db="EMBL/GenBank/DDBJ databases">
        <authorList>
            <person name="Stuckert A."/>
        </authorList>
    </citation>
    <scope>NUCLEOTIDE SEQUENCE</scope>
</reference>
<dbReference type="InterPro" id="IPR058599">
    <property type="entry name" value="PHAT_Smg/ZCCHC2-like"/>
</dbReference>
<dbReference type="Pfam" id="PF26034">
    <property type="entry name" value="PHAT_SMAUG"/>
    <property type="match status" value="1"/>
</dbReference>
<evidence type="ECO:0008006" key="6">
    <source>
        <dbReference type="Google" id="ProtNLM"/>
    </source>
</evidence>
<name>A0ABN9AX09_9NEOB</name>
<feature type="domain" description="RNA-binding protein vts1-like alpha-helical" evidence="2">
    <location>
        <begin position="46"/>
        <end position="90"/>
    </location>
</feature>
<protein>
    <recommendedName>
        <fullName evidence="6">Zinc finger CCHC domain-containing protein 2</fullName>
    </recommendedName>
</protein>
<organism evidence="4 5">
    <name type="scientific">Staurois parvus</name>
    <dbReference type="NCBI Taxonomy" id="386267"/>
    <lineage>
        <taxon>Eukaryota</taxon>
        <taxon>Metazoa</taxon>
        <taxon>Chordata</taxon>
        <taxon>Craniata</taxon>
        <taxon>Vertebrata</taxon>
        <taxon>Euteleostomi</taxon>
        <taxon>Amphibia</taxon>
        <taxon>Batrachia</taxon>
        <taxon>Anura</taxon>
        <taxon>Neobatrachia</taxon>
        <taxon>Ranoidea</taxon>
        <taxon>Ranidae</taxon>
        <taxon>Staurois</taxon>
    </lineage>
</organism>
<feature type="compositionally biased region" description="Basic residues" evidence="1">
    <location>
        <begin position="1"/>
        <end position="14"/>
    </location>
</feature>
<keyword evidence="5" id="KW-1185">Reference proteome</keyword>
<evidence type="ECO:0000313" key="4">
    <source>
        <dbReference type="EMBL" id="CAI9539685.1"/>
    </source>
</evidence>
<feature type="region of interest" description="Disordered" evidence="1">
    <location>
        <begin position="1"/>
        <end position="33"/>
    </location>
</feature>
<evidence type="ECO:0000313" key="5">
    <source>
        <dbReference type="Proteomes" id="UP001162483"/>
    </source>
</evidence>
<sequence>MLKMKLPPRKSSKHKALDEEEDDEEERGMCSRPCAPLTGPAPLQRESVYEWFVQSLGPAQRLEFACGLLDLCNPLELRFLGSCLEDLARKDCHYLRDCESRANGPAGEPGLGDLSDRTARSKLIVYLALLSSENREVAGRLYRLLLLPAMGTERLLGCREDGERKPGELAASREELLLLFTMASLHPAFSFHQRVTLRERLDQLREAMCRKGNLQEYLPNQEKRVVDGSIGTYNGVNATSHSLQQEAVHIKNISFKYVQRRRAEKTLRIYF</sequence>
<dbReference type="InterPro" id="IPR042793">
    <property type="entry name" value="ZCCHC2"/>
</dbReference>
<gene>
    <name evidence="4" type="ORF">SPARVUS_LOCUS1629267</name>
</gene>
<dbReference type="InterPro" id="IPR057327">
    <property type="entry name" value="Vts1_dom"/>
</dbReference>
<evidence type="ECO:0000259" key="2">
    <source>
        <dbReference type="Pfam" id="PF25479"/>
    </source>
</evidence>
<dbReference type="Pfam" id="PF25479">
    <property type="entry name" value="Vts1"/>
    <property type="match status" value="1"/>
</dbReference>
<evidence type="ECO:0000259" key="3">
    <source>
        <dbReference type="Pfam" id="PF26034"/>
    </source>
</evidence>
<evidence type="ECO:0000256" key="1">
    <source>
        <dbReference type="SAM" id="MobiDB-lite"/>
    </source>
</evidence>
<accession>A0ABN9AX09</accession>
<dbReference type="EMBL" id="CATNWA010001283">
    <property type="protein sequence ID" value="CAI9539685.1"/>
    <property type="molecule type" value="Genomic_DNA"/>
</dbReference>
<proteinExistence type="predicted"/>